<feature type="repeat" description="Cell wall-binding" evidence="3">
    <location>
        <begin position="450"/>
        <end position="469"/>
    </location>
</feature>
<dbReference type="Pfam" id="PF01183">
    <property type="entry name" value="Glyco_hydro_25"/>
    <property type="match status" value="1"/>
</dbReference>
<reference evidence="6 7" key="1">
    <citation type="submission" date="2011-10" db="EMBL/GenBank/DDBJ databases">
        <title>The Genome Sequence of Lachnospiraceae bacterium ACC2.</title>
        <authorList>
            <consortium name="The Broad Institute Genome Sequencing Platform"/>
            <person name="Earl A."/>
            <person name="Ward D."/>
            <person name="Feldgarden M."/>
            <person name="Gevers D."/>
            <person name="Sizova M."/>
            <person name="Hazen A."/>
            <person name="Epstein S."/>
            <person name="Young S.K."/>
            <person name="Zeng Q."/>
            <person name="Gargeya S."/>
            <person name="Fitzgerald M."/>
            <person name="Haas B."/>
            <person name="Abouelleil A."/>
            <person name="Alvarado L."/>
            <person name="Arachchi H.M."/>
            <person name="Berlin A."/>
            <person name="Brown A."/>
            <person name="Chapman S.B."/>
            <person name="Chen Z."/>
            <person name="Dunbar C."/>
            <person name="Freedman E."/>
            <person name="Gearin G."/>
            <person name="Goldberg J."/>
            <person name="Griggs A."/>
            <person name="Gujja S."/>
            <person name="Heiman D."/>
            <person name="Howarth C."/>
            <person name="Larson L."/>
            <person name="Lui A."/>
            <person name="MacDonald P.J.P."/>
            <person name="Montmayeur A."/>
            <person name="Murphy C."/>
            <person name="Neiman D."/>
            <person name="Pearson M."/>
            <person name="Priest M."/>
            <person name="Roberts A."/>
            <person name="Saif S."/>
            <person name="Shea T."/>
            <person name="Shenoy N."/>
            <person name="Sisk P."/>
            <person name="Stolte C."/>
            <person name="Sykes S."/>
            <person name="Wortman J."/>
            <person name="Nusbaum C."/>
            <person name="Birren B."/>
        </authorList>
    </citation>
    <scope>NUCLEOTIDE SEQUENCE [LARGE SCALE GENOMIC DNA]</scope>
    <source>
        <strain evidence="6 7">ACC2</strain>
    </source>
</reference>
<dbReference type="GO" id="GO:0016052">
    <property type="term" value="P:carbohydrate catabolic process"/>
    <property type="evidence" value="ECO:0007669"/>
    <property type="project" value="TreeGrafter"/>
</dbReference>
<feature type="repeat" description="Cell wall-binding" evidence="3">
    <location>
        <begin position="310"/>
        <end position="329"/>
    </location>
</feature>
<dbReference type="PANTHER" id="PTHR34135:SF2">
    <property type="entry name" value="LYSOZYME"/>
    <property type="match status" value="1"/>
</dbReference>
<gene>
    <name evidence="6" type="ORF">HMPREF9623_01203</name>
</gene>
<dbReference type="SUPFAM" id="SSF51445">
    <property type="entry name" value="(Trans)glycosidases"/>
    <property type="match status" value="1"/>
</dbReference>
<dbReference type="Pfam" id="PF01473">
    <property type="entry name" value="Choline_bind_1"/>
    <property type="match status" value="4"/>
</dbReference>
<dbReference type="CDD" id="cd06414">
    <property type="entry name" value="GH25_LytC-like"/>
    <property type="match status" value="1"/>
</dbReference>
<dbReference type="InterPro" id="IPR002053">
    <property type="entry name" value="Glyco_hydro_25"/>
</dbReference>
<evidence type="ECO:0000256" key="5">
    <source>
        <dbReference type="SAM" id="SignalP"/>
    </source>
</evidence>
<dbReference type="PROSITE" id="PS51170">
    <property type="entry name" value="CW"/>
    <property type="match status" value="8"/>
</dbReference>
<dbReference type="Gene3D" id="2.10.270.20">
    <property type="match status" value="2"/>
</dbReference>
<dbReference type="PROSITE" id="PS51904">
    <property type="entry name" value="GLYCOSYL_HYDROL_F25_2"/>
    <property type="match status" value="1"/>
</dbReference>
<evidence type="ECO:0000256" key="1">
    <source>
        <dbReference type="ARBA" id="ARBA00010646"/>
    </source>
</evidence>
<feature type="region of interest" description="Disordered" evidence="4">
    <location>
        <begin position="572"/>
        <end position="619"/>
    </location>
</feature>
<dbReference type="GO" id="GO:0009253">
    <property type="term" value="P:peptidoglycan catabolic process"/>
    <property type="evidence" value="ECO:0007669"/>
    <property type="project" value="InterPro"/>
</dbReference>
<feature type="repeat" description="Cell wall-binding" evidence="3">
    <location>
        <begin position="490"/>
        <end position="509"/>
    </location>
</feature>
<keyword evidence="7" id="KW-1185">Reference proteome</keyword>
<feature type="signal peptide" evidence="5">
    <location>
        <begin position="1"/>
        <end position="27"/>
    </location>
</feature>
<dbReference type="RefSeq" id="WP_009533036.1">
    <property type="nucleotide sequence ID" value="NZ_JH590863.1"/>
</dbReference>
<proteinExistence type="inferred from homology"/>
<dbReference type="EMBL" id="AGEL01000007">
    <property type="protein sequence ID" value="EHO16504.1"/>
    <property type="molecule type" value="Genomic_DNA"/>
</dbReference>
<evidence type="ECO:0000256" key="3">
    <source>
        <dbReference type="PROSITE-ProRule" id="PRU00591"/>
    </source>
</evidence>
<dbReference type="Pfam" id="PF19127">
    <property type="entry name" value="Choline_bind_3"/>
    <property type="match status" value="3"/>
</dbReference>
<feature type="chain" id="PRO_5041355496" description="Glycoside hydrolase" evidence="5">
    <location>
        <begin position="28"/>
        <end position="619"/>
    </location>
</feature>
<evidence type="ECO:0000256" key="2">
    <source>
        <dbReference type="ARBA" id="ARBA00022737"/>
    </source>
</evidence>
<feature type="repeat" description="Cell wall-binding" evidence="3">
    <location>
        <begin position="430"/>
        <end position="449"/>
    </location>
</feature>
<feature type="repeat" description="Cell wall-binding" evidence="3">
    <location>
        <begin position="350"/>
        <end position="369"/>
    </location>
</feature>
<evidence type="ECO:0000313" key="7">
    <source>
        <dbReference type="Proteomes" id="UP000018466"/>
    </source>
</evidence>
<dbReference type="InterPro" id="IPR017853">
    <property type="entry name" value="GH"/>
</dbReference>
<dbReference type="Gene3D" id="3.20.20.80">
    <property type="entry name" value="Glycosidases"/>
    <property type="match status" value="1"/>
</dbReference>
<feature type="repeat" description="Cell wall-binding" evidence="3">
    <location>
        <begin position="390"/>
        <end position="409"/>
    </location>
</feature>
<evidence type="ECO:0000256" key="4">
    <source>
        <dbReference type="SAM" id="MobiDB-lite"/>
    </source>
</evidence>
<dbReference type="PANTHER" id="PTHR34135">
    <property type="entry name" value="LYSOZYME"/>
    <property type="match status" value="1"/>
</dbReference>
<comment type="similarity">
    <text evidence="1">Belongs to the glycosyl hydrolase 25 family.</text>
</comment>
<dbReference type="GeneID" id="86940963"/>
<comment type="caution">
    <text evidence="6">The sequence shown here is derived from an EMBL/GenBank/DDBJ whole genome shotgun (WGS) entry which is preliminary data.</text>
</comment>
<evidence type="ECO:0000313" key="6">
    <source>
        <dbReference type="EMBL" id="EHO16504.1"/>
    </source>
</evidence>
<keyword evidence="2" id="KW-0677">Repeat</keyword>
<dbReference type="InterPro" id="IPR018337">
    <property type="entry name" value="Cell_wall/Cho-bd_repeat"/>
</dbReference>
<dbReference type="Proteomes" id="UP000018466">
    <property type="component" value="Unassembled WGS sequence"/>
</dbReference>
<accession>A0AA36Y4D7</accession>
<sequence>MRRKGKQLTAAVLSLICFFSLCLSSYGAGNAKLSRQSGGTYRLFDGSSTIDGVLHRGVDVSHWQGDIDWDKARADDVDFVMLGTRYKGDTDPKFRENAEQAVKSGVKIGAYIYSYATTPEEAEQEADFILKLIRDYPISYPIAFDAENEKTLGSLPKAQISAIVHAFCKKISDAGYYPILYANDYWIQNKLDMPSLSQYPVWVAAYERTPKYDRYVMWQGTDSGAVAGVQGNVDIDLQFVDFSDKIPPNSWKKFDGVWYYYENYRMQKNALIFDGKDSYYLQDDGTIYTGGFKEVDGSKRYFEPSSGKMRLGWRQIDGKWYHFSESGALEIGWISDGGKFYYAAPDGTMQTGWLDDNGSLYYLNQDGSMQTRWLMLEGNWYFLGDDGVTEKGWQTIDNLRYYFGQDGKMLTGWQKLDGKWYYLGQGGDSKTGWQKIDNSWYYFGPDGVMQNGWQQLGGNWYYLNGSGAMKTGWIQVNGSWYYLNKDGVLQTGWQSINGSWYYLGSDGAMRTGVTDVGGTLYSLGSSGAMQTNTEIDYAAKHWTIDGSGAMHEAAVPDSGARNEQLTVSAGAKVGRAPGSTKQAELKAPTAETESAIEQVPALTVSAPAQKASVGHAPGE</sequence>
<evidence type="ECO:0008006" key="8">
    <source>
        <dbReference type="Google" id="ProtNLM"/>
    </source>
</evidence>
<feature type="repeat" description="Cell wall-binding" evidence="3">
    <location>
        <begin position="410"/>
        <end position="429"/>
    </location>
</feature>
<keyword evidence="5" id="KW-0732">Signal</keyword>
<dbReference type="GO" id="GO:0003796">
    <property type="term" value="F:lysozyme activity"/>
    <property type="evidence" value="ECO:0007669"/>
    <property type="project" value="InterPro"/>
</dbReference>
<organism evidence="6 7">
    <name type="scientific">Stomatobaculum longum</name>
    <dbReference type="NCBI Taxonomy" id="796942"/>
    <lineage>
        <taxon>Bacteria</taxon>
        <taxon>Bacillati</taxon>
        <taxon>Bacillota</taxon>
        <taxon>Clostridia</taxon>
        <taxon>Lachnospirales</taxon>
        <taxon>Lachnospiraceae</taxon>
        <taxon>Stomatobaculum</taxon>
    </lineage>
</organism>
<protein>
    <recommendedName>
        <fullName evidence="8">Glycoside hydrolase</fullName>
    </recommendedName>
</protein>
<feature type="repeat" description="Cell wall-binding" evidence="3">
    <location>
        <begin position="470"/>
        <end position="489"/>
    </location>
</feature>
<dbReference type="GO" id="GO:0016998">
    <property type="term" value="P:cell wall macromolecule catabolic process"/>
    <property type="evidence" value="ECO:0007669"/>
    <property type="project" value="InterPro"/>
</dbReference>
<dbReference type="Gene3D" id="2.10.270.10">
    <property type="entry name" value="Cholin Binding"/>
    <property type="match status" value="3"/>
</dbReference>
<dbReference type="AlphaFoldDB" id="A0AA36Y4D7"/>
<name>A0AA36Y4D7_9FIRM</name>
<dbReference type="SUPFAM" id="SSF69360">
    <property type="entry name" value="Cell wall binding repeat"/>
    <property type="match status" value="2"/>
</dbReference>